<sequence>MTGVESPWGLAFLPDESGLLVTEQDGGSCWRTSMATTERSWRAFRTCTLGARAACWT</sequence>
<evidence type="ECO:0000313" key="1">
    <source>
        <dbReference type="EMBL" id="MFC7137704.1"/>
    </source>
</evidence>
<accession>A0ABD5XVM1</accession>
<evidence type="ECO:0000313" key="2">
    <source>
        <dbReference type="Proteomes" id="UP001596368"/>
    </source>
</evidence>
<dbReference type="EMBL" id="JBHSZG010000002">
    <property type="protein sequence ID" value="MFC7137704.1"/>
    <property type="molecule type" value="Genomic_DNA"/>
</dbReference>
<name>A0ABD5XVM1_9EURY</name>
<dbReference type="AlphaFoldDB" id="A0ABD5XVM1"/>
<organism evidence="1 2">
    <name type="scientific">Halobaculum litoreum</name>
    <dbReference type="NCBI Taxonomy" id="3031998"/>
    <lineage>
        <taxon>Archaea</taxon>
        <taxon>Methanobacteriati</taxon>
        <taxon>Methanobacteriota</taxon>
        <taxon>Stenosarchaea group</taxon>
        <taxon>Halobacteria</taxon>
        <taxon>Halobacteriales</taxon>
        <taxon>Haloferacaceae</taxon>
        <taxon>Halobaculum</taxon>
    </lineage>
</organism>
<gene>
    <name evidence="1" type="ORF">ACFQRB_17040</name>
</gene>
<proteinExistence type="predicted"/>
<keyword evidence="2" id="KW-1185">Reference proteome</keyword>
<comment type="caution">
    <text evidence="1">The sequence shown here is derived from an EMBL/GenBank/DDBJ whole genome shotgun (WGS) entry which is preliminary data.</text>
</comment>
<dbReference type="Proteomes" id="UP001596368">
    <property type="component" value="Unassembled WGS sequence"/>
</dbReference>
<protein>
    <submittedName>
        <fullName evidence="1">Uncharacterized protein</fullName>
    </submittedName>
</protein>
<reference evidence="1 2" key="1">
    <citation type="journal article" date="2019" name="Int. J. Syst. Evol. Microbiol.">
        <title>The Global Catalogue of Microorganisms (GCM) 10K type strain sequencing project: providing services to taxonomists for standard genome sequencing and annotation.</title>
        <authorList>
            <consortium name="The Broad Institute Genomics Platform"/>
            <consortium name="The Broad Institute Genome Sequencing Center for Infectious Disease"/>
            <person name="Wu L."/>
            <person name="Ma J."/>
        </authorList>
    </citation>
    <scope>NUCLEOTIDE SEQUENCE [LARGE SCALE GENOMIC DNA]</scope>
    <source>
        <strain evidence="1 2">DT92</strain>
    </source>
</reference>